<evidence type="ECO:0000313" key="2">
    <source>
        <dbReference type="Proteomes" id="UP000230802"/>
    </source>
</evidence>
<protein>
    <recommendedName>
        <fullName evidence="3">HicB-like antitoxin of toxin-antitoxin system domain-containing protein</fullName>
    </recommendedName>
</protein>
<dbReference type="InterPro" id="IPR035069">
    <property type="entry name" value="TTHA1013/TTHA0281-like"/>
</dbReference>
<organism evidence="1 2">
    <name type="scientific">Candidatus Roizmanbacteria bacterium CG22_combo_CG10-13_8_21_14_all_33_16</name>
    <dbReference type="NCBI Taxonomy" id="1974859"/>
    <lineage>
        <taxon>Bacteria</taxon>
        <taxon>Candidatus Roizmaniibacteriota</taxon>
    </lineage>
</organism>
<comment type="caution">
    <text evidence="1">The sequence shown here is derived from an EMBL/GenBank/DDBJ whole genome shotgun (WGS) entry which is preliminary data.</text>
</comment>
<proteinExistence type="predicted"/>
<gene>
    <name evidence="1" type="ORF">COW96_02980</name>
</gene>
<evidence type="ECO:0008006" key="3">
    <source>
        <dbReference type="Google" id="ProtNLM"/>
    </source>
</evidence>
<sequence length="91" mass="10251">MEKQLLNYRIIIDKETYPDSSLVYVAHCPTLGISDYGDTVEDVLKSIKEGIELAVESLSKEKQEVPIDNIDDQIITSTKVYVSSRLPLSFT</sequence>
<reference evidence="1 2" key="1">
    <citation type="submission" date="2017-09" db="EMBL/GenBank/DDBJ databases">
        <title>Depth-based differentiation of microbial function through sediment-hosted aquifers and enrichment of novel symbionts in the deep terrestrial subsurface.</title>
        <authorList>
            <person name="Probst A.J."/>
            <person name="Ladd B."/>
            <person name="Jarett J.K."/>
            <person name="Geller-Mcgrath D.E."/>
            <person name="Sieber C.M."/>
            <person name="Emerson J.B."/>
            <person name="Anantharaman K."/>
            <person name="Thomas B.C."/>
            <person name="Malmstrom R."/>
            <person name="Stieglmeier M."/>
            <person name="Klingl A."/>
            <person name="Woyke T."/>
            <person name="Ryan C.M."/>
            <person name="Banfield J.F."/>
        </authorList>
    </citation>
    <scope>NUCLEOTIDE SEQUENCE [LARGE SCALE GENOMIC DNA]</scope>
    <source>
        <strain evidence="1">CG22_combo_CG10-13_8_21_14_all_33_16</strain>
    </source>
</reference>
<name>A0A2H0C3M6_9BACT</name>
<accession>A0A2H0C3M6</accession>
<dbReference type="EMBL" id="PCTD01000129">
    <property type="protein sequence ID" value="PIP64359.1"/>
    <property type="molecule type" value="Genomic_DNA"/>
</dbReference>
<dbReference type="Proteomes" id="UP000230802">
    <property type="component" value="Unassembled WGS sequence"/>
</dbReference>
<dbReference type="Gene3D" id="3.30.160.250">
    <property type="match status" value="1"/>
</dbReference>
<dbReference type="SUPFAM" id="SSF143100">
    <property type="entry name" value="TTHA1013/TTHA0281-like"/>
    <property type="match status" value="1"/>
</dbReference>
<evidence type="ECO:0000313" key="1">
    <source>
        <dbReference type="EMBL" id="PIP64359.1"/>
    </source>
</evidence>
<dbReference type="AlphaFoldDB" id="A0A2H0C3M6"/>